<gene>
    <name evidence="2" type="ORF">GCM10012275_43210</name>
</gene>
<comment type="caution">
    <text evidence="2">The sequence shown here is derived from an EMBL/GenBank/DDBJ whole genome shotgun (WGS) entry which is preliminary data.</text>
</comment>
<organism evidence="2 3">
    <name type="scientific">Longimycelium tulufanense</name>
    <dbReference type="NCBI Taxonomy" id="907463"/>
    <lineage>
        <taxon>Bacteria</taxon>
        <taxon>Bacillati</taxon>
        <taxon>Actinomycetota</taxon>
        <taxon>Actinomycetes</taxon>
        <taxon>Pseudonocardiales</taxon>
        <taxon>Pseudonocardiaceae</taxon>
        <taxon>Longimycelium</taxon>
    </lineage>
</organism>
<reference evidence="2" key="2">
    <citation type="submission" date="2020-09" db="EMBL/GenBank/DDBJ databases">
        <authorList>
            <person name="Sun Q."/>
            <person name="Zhou Y."/>
        </authorList>
    </citation>
    <scope>NUCLEOTIDE SEQUENCE</scope>
    <source>
        <strain evidence="2">CGMCC 4.5737</strain>
    </source>
</reference>
<reference evidence="2" key="1">
    <citation type="journal article" date="2014" name="Int. J. Syst. Evol. Microbiol.">
        <title>Complete genome sequence of Corynebacterium casei LMG S-19264T (=DSM 44701T), isolated from a smear-ripened cheese.</title>
        <authorList>
            <consortium name="US DOE Joint Genome Institute (JGI-PGF)"/>
            <person name="Walter F."/>
            <person name="Albersmeier A."/>
            <person name="Kalinowski J."/>
            <person name="Ruckert C."/>
        </authorList>
    </citation>
    <scope>NUCLEOTIDE SEQUENCE</scope>
    <source>
        <strain evidence="2">CGMCC 4.5737</strain>
    </source>
</reference>
<dbReference type="Pfam" id="PF07179">
    <property type="entry name" value="SseB"/>
    <property type="match status" value="1"/>
</dbReference>
<dbReference type="EMBL" id="BMMK01000022">
    <property type="protein sequence ID" value="GGM68005.1"/>
    <property type="molecule type" value="Genomic_DNA"/>
</dbReference>
<keyword evidence="3" id="KW-1185">Reference proteome</keyword>
<evidence type="ECO:0000313" key="3">
    <source>
        <dbReference type="Proteomes" id="UP000637578"/>
    </source>
</evidence>
<proteinExistence type="predicted"/>
<evidence type="ECO:0000313" key="2">
    <source>
        <dbReference type="EMBL" id="GGM68005.1"/>
    </source>
</evidence>
<protein>
    <recommendedName>
        <fullName evidence="1">SseB protein N-terminal domain-containing protein</fullName>
    </recommendedName>
</protein>
<accession>A0A8J3CFI5</accession>
<dbReference type="InterPro" id="IPR009839">
    <property type="entry name" value="SseB_N"/>
</dbReference>
<dbReference type="AlphaFoldDB" id="A0A8J3CFI5"/>
<feature type="domain" description="SseB protein N-terminal" evidence="1">
    <location>
        <begin position="29"/>
        <end position="126"/>
    </location>
</feature>
<dbReference type="Proteomes" id="UP000637578">
    <property type="component" value="Unassembled WGS sequence"/>
</dbReference>
<evidence type="ECO:0000259" key="1">
    <source>
        <dbReference type="Pfam" id="PF07179"/>
    </source>
</evidence>
<sequence length="152" mass="16322">MSAGQEPAVVAAVRQWRAAQTEAVAPAERERLAEAMLAAIRVATLYLPMVRDTDDGQLAPGRRETGGVAWLVAYSTVERLAGAERQLDAVWQVRGVDVLGRYLVEAPELAGAVLDLGSPHFVFFPRLEGIVAPEAVLHTGDSFPLDSSEGAW</sequence>
<name>A0A8J3CFI5_9PSEU</name>